<dbReference type="AlphaFoldDB" id="A0A8J7I3Y3"/>
<proteinExistence type="predicted"/>
<evidence type="ECO:0000313" key="1">
    <source>
        <dbReference type="EMBL" id="MBH8573065.1"/>
    </source>
</evidence>
<protein>
    <submittedName>
        <fullName evidence="1">Uncharacterized protein</fullName>
    </submittedName>
</protein>
<gene>
    <name evidence="1" type="ORF">I8752_08560</name>
</gene>
<name>A0A8J7I3Y3_9NOST</name>
<keyword evidence="2" id="KW-1185">Reference proteome</keyword>
<reference evidence="1 2" key="1">
    <citation type="journal article" date="2021" name="Int. J. Syst. Evol. Microbiol.">
        <title>Amazonocrinis nigriterrae gen. nov., sp. nov., Atlanticothrix silvestris gen. nov., sp. nov. and Dendronalium phyllosphericum gen. nov., sp. nov., nostocacean cyanobacteria from Brazilian environments.</title>
        <authorList>
            <person name="Alvarenga D.O."/>
            <person name="Andreote A.P.D."/>
            <person name="Branco L.H.Z."/>
            <person name="Delbaje E."/>
            <person name="Cruz R.B."/>
            <person name="Varani A.M."/>
            <person name="Fiore M.F."/>
        </authorList>
    </citation>
    <scope>NUCLEOTIDE SEQUENCE [LARGE SCALE GENOMIC DNA]</scope>
    <source>
        <strain evidence="1 2">CENA369</strain>
    </source>
</reference>
<comment type="caution">
    <text evidence="1">The sequence shown here is derived from an EMBL/GenBank/DDBJ whole genome shotgun (WGS) entry which is preliminary data.</text>
</comment>
<accession>A0A8J7I3Y3</accession>
<sequence>MPKKHIVKLTQEQHQQLLEIVNKGKATARMIRRAHTLLWLIRPSGLSSAISSYRIYASINW</sequence>
<dbReference type="EMBL" id="JAECZA010000023">
    <property type="protein sequence ID" value="MBH8573065.1"/>
    <property type="molecule type" value="Genomic_DNA"/>
</dbReference>
<dbReference type="Proteomes" id="UP000662314">
    <property type="component" value="Unassembled WGS sequence"/>
</dbReference>
<dbReference type="RefSeq" id="WP_214431879.1">
    <property type="nucleotide sequence ID" value="NZ_CAWPUQ010000119.1"/>
</dbReference>
<organism evidence="1 2">
    <name type="scientific">Dendronalium phyllosphericum CENA369</name>
    <dbReference type="NCBI Taxonomy" id="1725256"/>
    <lineage>
        <taxon>Bacteria</taxon>
        <taxon>Bacillati</taxon>
        <taxon>Cyanobacteriota</taxon>
        <taxon>Cyanophyceae</taxon>
        <taxon>Nostocales</taxon>
        <taxon>Nostocaceae</taxon>
        <taxon>Dendronalium</taxon>
        <taxon>Dendronalium phyllosphericum</taxon>
    </lineage>
</organism>
<evidence type="ECO:0000313" key="2">
    <source>
        <dbReference type="Proteomes" id="UP000662314"/>
    </source>
</evidence>